<name>A0ABQ0GF36_9PEZI</name>
<organism evidence="3 4">
    <name type="scientific">Madurella fahalii</name>
    <dbReference type="NCBI Taxonomy" id="1157608"/>
    <lineage>
        <taxon>Eukaryota</taxon>
        <taxon>Fungi</taxon>
        <taxon>Dikarya</taxon>
        <taxon>Ascomycota</taxon>
        <taxon>Pezizomycotina</taxon>
        <taxon>Sordariomycetes</taxon>
        <taxon>Sordariomycetidae</taxon>
        <taxon>Sordariales</taxon>
        <taxon>Sordariales incertae sedis</taxon>
        <taxon>Madurella</taxon>
    </lineage>
</organism>
<evidence type="ECO:0000313" key="3">
    <source>
        <dbReference type="EMBL" id="GAB1316382.1"/>
    </source>
</evidence>
<dbReference type="InterPro" id="IPR058525">
    <property type="entry name" value="DUF8212"/>
</dbReference>
<protein>
    <recommendedName>
        <fullName evidence="5">Heterokaryon incompatibility domain-containing protein</fullName>
    </recommendedName>
</protein>
<dbReference type="EMBL" id="BAAFSV010000003">
    <property type="protein sequence ID" value="GAB1316382.1"/>
    <property type="molecule type" value="Genomic_DNA"/>
</dbReference>
<feature type="domain" description="DUF8212" evidence="2">
    <location>
        <begin position="243"/>
        <end position="269"/>
    </location>
</feature>
<evidence type="ECO:0000313" key="4">
    <source>
        <dbReference type="Proteomes" id="UP001628179"/>
    </source>
</evidence>
<evidence type="ECO:0008006" key="5">
    <source>
        <dbReference type="Google" id="ProtNLM"/>
    </source>
</evidence>
<dbReference type="Pfam" id="PF06985">
    <property type="entry name" value="HET"/>
    <property type="match status" value="1"/>
</dbReference>
<accession>A0ABQ0GF36</accession>
<dbReference type="PANTHER" id="PTHR10622:SF12">
    <property type="entry name" value="HET DOMAIN-CONTAINING PROTEIN"/>
    <property type="match status" value="1"/>
</dbReference>
<comment type="caution">
    <text evidence="3">The sequence shown here is derived from an EMBL/GenBank/DDBJ whole genome shotgun (WGS) entry which is preliminary data.</text>
</comment>
<gene>
    <name evidence="3" type="ORF">MFIFM68171_06592</name>
</gene>
<dbReference type="GeneID" id="98177335"/>
<reference evidence="3 4" key="1">
    <citation type="submission" date="2024-09" db="EMBL/GenBank/DDBJ databases">
        <title>Itraconazole resistance in Madurella fahalii resulting from another homologue of gene encoding cytochrome P450 14-alpha sterol demethylase (CYP51).</title>
        <authorList>
            <person name="Yoshioka I."/>
            <person name="Fahal A.H."/>
            <person name="Kaneko S."/>
            <person name="Yaguchi T."/>
        </authorList>
    </citation>
    <scope>NUCLEOTIDE SEQUENCE [LARGE SCALE GENOMIC DNA]</scope>
    <source>
        <strain evidence="3 4">IFM 68171</strain>
    </source>
</reference>
<evidence type="ECO:0000259" key="2">
    <source>
        <dbReference type="Pfam" id="PF26640"/>
    </source>
</evidence>
<dbReference type="Proteomes" id="UP001628179">
    <property type="component" value="Unassembled WGS sequence"/>
</dbReference>
<keyword evidence="4" id="KW-1185">Reference proteome</keyword>
<dbReference type="RefSeq" id="XP_070918113.1">
    <property type="nucleotide sequence ID" value="XM_071062012.1"/>
</dbReference>
<sequence length="405" mass="45688">MRLLHTTTLTLHTFVEPSQAPKYAILSHTWTDDEVIFEDIATPERGVEVVRNKRGFAKVRGSCAMAVAQGIDYIWIDTLCIDKSSSAELSEAINSMFEWYALSSVCFAYVADLDWLKPTSTYDGVYDRFLASRWFTRGWTLQELIAPSVVEFYDKSWKPIGDRRRLAEPISTKTGIYRGLLSRQHLLPQVNHDSLRQELSSICIAAKMSWLSHRQTTRREDMAYCMLGIFDLNMPLLYGEGNKAFIRLQEEIVRNSFDSSILAWNAPDQGHLPIGRWDTILSPSPALFRESAHVQPLRGQPRFADGNATPYGLNLNVLLCPTLEPMRGRGGLKSGLEAALLREAPESLAAAENGGISLFLAILDCCMEGNFTKRIAILMYRHKDHEDREAHANRAVPPAFLFVAF</sequence>
<dbReference type="Pfam" id="PF26640">
    <property type="entry name" value="DUF8212"/>
    <property type="match status" value="1"/>
</dbReference>
<dbReference type="PANTHER" id="PTHR10622">
    <property type="entry name" value="HET DOMAIN-CONTAINING PROTEIN"/>
    <property type="match status" value="1"/>
</dbReference>
<proteinExistence type="predicted"/>
<dbReference type="InterPro" id="IPR010730">
    <property type="entry name" value="HET"/>
</dbReference>
<evidence type="ECO:0000259" key="1">
    <source>
        <dbReference type="Pfam" id="PF06985"/>
    </source>
</evidence>
<feature type="domain" description="Heterokaryon incompatibility" evidence="1">
    <location>
        <begin position="23"/>
        <end position="112"/>
    </location>
</feature>